<comment type="caution">
    <text evidence="7">The sequence shown here is derived from an EMBL/GenBank/DDBJ whole genome shotgun (WGS) entry which is preliminary data.</text>
</comment>
<organism evidence="7 8">
    <name type="scientific">Paraclostridium tenue</name>
    <dbReference type="NCBI Taxonomy" id="1737"/>
    <lineage>
        <taxon>Bacteria</taxon>
        <taxon>Bacillati</taxon>
        <taxon>Bacillota</taxon>
        <taxon>Clostridia</taxon>
        <taxon>Peptostreptococcales</taxon>
        <taxon>Peptostreptococcaceae</taxon>
        <taxon>Paraclostridium</taxon>
    </lineage>
</organism>
<keyword evidence="3 6" id="KW-0812">Transmembrane</keyword>
<evidence type="ECO:0000256" key="4">
    <source>
        <dbReference type="ARBA" id="ARBA00022989"/>
    </source>
</evidence>
<feature type="transmembrane region" description="Helical" evidence="6">
    <location>
        <begin position="53"/>
        <end position="75"/>
    </location>
</feature>
<evidence type="ECO:0000256" key="3">
    <source>
        <dbReference type="ARBA" id="ARBA00022692"/>
    </source>
</evidence>
<protein>
    <submittedName>
        <fullName evidence="7">Stage V sporulation protein B</fullName>
    </submittedName>
</protein>
<dbReference type="PANTHER" id="PTHR30250">
    <property type="entry name" value="PST FAMILY PREDICTED COLANIC ACID TRANSPORTER"/>
    <property type="match status" value="1"/>
</dbReference>
<keyword evidence="8" id="KW-1185">Reference proteome</keyword>
<evidence type="ECO:0000256" key="5">
    <source>
        <dbReference type="ARBA" id="ARBA00023136"/>
    </source>
</evidence>
<gene>
    <name evidence="7" type="primary">spoVB</name>
    <name evidence="7" type="ORF">GCM10008917_08880</name>
</gene>
<dbReference type="Proteomes" id="UP001400965">
    <property type="component" value="Unassembled WGS sequence"/>
</dbReference>
<dbReference type="PIRSF" id="PIRSF038958">
    <property type="entry name" value="PG_synth_SpoVB"/>
    <property type="match status" value="1"/>
</dbReference>
<dbReference type="EMBL" id="BAAACP010000004">
    <property type="protein sequence ID" value="GAA0862669.1"/>
    <property type="molecule type" value="Genomic_DNA"/>
</dbReference>
<comment type="subcellular location">
    <subcellularLocation>
        <location evidence="1">Cell membrane</location>
        <topology evidence="1">Multi-pass membrane protein</topology>
    </subcellularLocation>
</comment>
<proteinExistence type="predicted"/>
<reference evidence="7 8" key="1">
    <citation type="journal article" date="2019" name="Int. J. Syst. Evol. Microbiol.">
        <title>The Global Catalogue of Microorganisms (GCM) 10K type strain sequencing project: providing services to taxonomists for standard genome sequencing and annotation.</title>
        <authorList>
            <consortium name="The Broad Institute Genomics Platform"/>
            <consortium name="The Broad Institute Genome Sequencing Center for Infectious Disease"/>
            <person name="Wu L."/>
            <person name="Ma J."/>
        </authorList>
    </citation>
    <scope>NUCLEOTIDE SEQUENCE [LARGE SCALE GENOMIC DNA]</scope>
    <source>
        <strain evidence="7 8">JCM 6486</strain>
    </source>
</reference>
<feature type="transmembrane region" description="Helical" evidence="6">
    <location>
        <begin position="188"/>
        <end position="209"/>
    </location>
</feature>
<feature type="transmembrane region" description="Helical" evidence="6">
    <location>
        <begin position="356"/>
        <end position="374"/>
    </location>
</feature>
<sequence length="524" mass="58899">MMGDYMRRKKLIINAVIMTFSTIIFGLVSMYFRVYLSKKIGTEGMGLYQLIMSVYFMAITFSSAGIRIAITRLVAEQVGKGNKNSIRSIVNKGCIYSLFFSLITSLALFYCSEYIGIVLLKDERSITSLKILSYSLPFIGISSCLSGYFYGAREVVKSVSTEIIEQLIMMSIVVVSINIFLDTNIEKICALICVGMALGQIISCIYAYILCTFKTRTLNRTVTCSNYNECSIIDITKIALPIASSSYIQSGLRTIEDILIPNALRMSGTSVATSLSIFGMIKGMALPIINFPAVFLSSFATLIIPEISEAYSLNRNKMVNFIISNVFRVTFIISIFASGVFIAFSDEIGLMIYNNNEIGTIIKILAPVIPVMYLERIMDGILNSLNKQVTLLKINLVDMIVRIIIIYFIIPIRGIEGFIIVIFTSNILNFVLNMINVLTSTKLEFKLFSWVLKPIICVSLAVILSTYLSGNFINKVISSMFIYFIMLVLTKCIRIKDFNWVIDSFRLVRDINVNSIKLYSDRYL</sequence>
<feature type="transmembrane region" description="Helical" evidence="6">
    <location>
        <begin position="12"/>
        <end position="32"/>
    </location>
</feature>
<evidence type="ECO:0000256" key="2">
    <source>
        <dbReference type="ARBA" id="ARBA00022475"/>
    </source>
</evidence>
<keyword evidence="5 6" id="KW-0472">Membrane</keyword>
<feature type="transmembrane region" description="Helical" evidence="6">
    <location>
        <begin position="284"/>
        <end position="304"/>
    </location>
</feature>
<evidence type="ECO:0000313" key="8">
    <source>
        <dbReference type="Proteomes" id="UP001400965"/>
    </source>
</evidence>
<feature type="transmembrane region" description="Helical" evidence="6">
    <location>
        <begin position="476"/>
        <end position="493"/>
    </location>
</feature>
<dbReference type="Pfam" id="PF01943">
    <property type="entry name" value="Polysacc_synt"/>
    <property type="match status" value="1"/>
</dbReference>
<feature type="transmembrane region" description="Helical" evidence="6">
    <location>
        <begin position="394"/>
        <end position="412"/>
    </location>
</feature>
<feature type="transmembrane region" description="Helical" evidence="6">
    <location>
        <begin position="450"/>
        <end position="470"/>
    </location>
</feature>
<feature type="transmembrane region" description="Helical" evidence="6">
    <location>
        <begin position="325"/>
        <end position="344"/>
    </location>
</feature>
<accession>A0ABN1M0I7</accession>
<feature type="transmembrane region" description="Helical" evidence="6">
    <location>
        <begin position="163"/>
        <end position="181"/>
    </location>
</feature>
<evidence type="ECO:0000256" key="6">
    <source>
        <dbReference type="SAM" id="Phobius"/>
    </source>
</evidence>
<evidence type="ECO:0000313" key="7">
    <source>
        <dbReference type="EMBL" id="GAA0862669.1"/>
    </source>
</evidence>
<keyword evidence="4 6" id="KW-1133">Transmembrane helix</keyword>
<dbReference type="InterPro" id="IPR024923">
    <property type="entry name" value="PG_synth_SpoVB"/>
</dbReference>
<evidence type="ECO:0000256" key="1">
    <source>
        <dbReference type="ARBA" id="ARBA00004651"/>
    </source>
</evidence>
<feature type="transmembrane region" description="Helical" evidence="6">
    <location>
        <begin position="418"/>
        <end position="438"/>
    </location>
</feature>
<feature type="transmembrane region" description="Helical" evidence="6">
    <location>
        <begin position="95"/>
        <end position="119"/>
    </location>
</feature>
<dbReference type="InterPro" id="IPR050833">
    <property type="entry name" value="Poly_Biosynth_Transport"/>
</dbReference>
<dbReference type="PANTHER" id="PTHR30250:SF21">
    <property type="entry name" value="LIPID II FLIPPASE MURJ"/>
    <property type="match status" value="1"/>
</dbReference>
<dbReference type="InterPro" id="IPR002797">
    <property type="entry name" value="Polysacc_synth"/>
</dbReference>
<keyword evidence="2" id="KW-1003">Cell membrane</keyword>
<name>A0ABN1M0I7_9FIRM</name>